<dbReference type="Proteomes" id="UP001551695">
    <property type="component" value="Unassembled WGS sequence"/>
</dbReference>
<reference evidence="2 3" key="1">
    <citation type="submission" date="2024-06" db="EMBL/GenBank/DDBJ databases">
        <title>The Natural Products Discovery Center: Release of the First 8490 Sequenced Strains for Exploring Actinobacteria Biosynthetic Diversity.</title>
        <authorList>
            <person name="Kalkreuter E."/>
            <person name="Kautsar S.A."/>
            <person name="Yang D."/>
            <person name="Bader C.D."/>
            <person name="Teijaro C.N."/>
            <person name="Fluegel L."/>
            <person name="Davis C.M."/>
            <person name="Simpson J.R."/>
            <person name="Lauterbach L."/>
            <person name="Steele A.D."/>
            <person name="Gui C."/>
            <person name="Meng S."/>
            <person name="Li G."/>
            <person name="Viehrig K."/>
            <person name="Ye F."/>
            <person name="Su P."/>
            <person name="Kiefer A.F."/>
            <person name="Nichols A."/>
            <person name="Cepeda A.J."/>
            <person name="Yan W."/>
            <person name="Fan B."/>
            <person name="Jiang Y."/>
            <person name="Adhikari A."/>
            <person name="Zheng C.-J."/>
            <person name="Schuster L."/>
            <person name="Cowan T.M."/>
            <person name="Smanski M.J."/>
            <person name="Chevrette M.G."/>
            <person name="De Carvalho L.P.S."/>
            <person name="Shen B."/>
        </authorList>
    </citation>
    <scope>NUCLEOTIDE SEQUENCE [LARGE SCALE GENOMIC DNA]</scope>
    <source>
        <strain evidence="2 3">NPDC050403</strain>
    </source>
</reference>
<name>A0ABV3FY64_9NOCA</name>
<sequence length="139" mass="15189">MTEHEPNTRYPDDSKMLAAIGEWIAPRVRPVSVRLPLELAETAVAAWNRDETGGIENETPDRYDLRDRAAKLALIGLAVSERGRRDGEDVVVDLHATSVAAAIHAAQSSNHECRTTRDRAGTVGRQLPTDGPSHTRGQT</sequence>
<comment type="caution">
    <text evidence="2">The sequence shown here is derived from an EMBL/GenBank/DDBJ whole genome shotgun (WGS) entry which is preliminary data.</text>
</comment>
<evidence type="ECO:0000313" key="3">
    <source>
        <dbReference type="Proteomes" id="UP001551695"/>
    </source>
</evidence>
<protein>
    <submittedName>
        <fullName evidence="2">Uncharacterized protein</fullName>
    </submittedName>
</protein>
<keyword evidence="3" id="KW-1185">Reference proteome</keyword>
<feature type="region of interest" description="Disordered" evidence="1">
    <location>
        <begin position="108"/>
        <end position="139"/>
    </location>
</feature>
<feature type="compositionally biased region" description="Basic and acidic residues" evidence="1">
    <location>
        <begin position="111"/>
        <end position="120"/>
    </location>
</feature>
<evidence type="ECO:0000256" key="1">
    <source>
        <dbReference type="SAM" id="MobiDB-lite"/>
    </source>
</evidence>
<evidence type="ECO:0000313" key="2">
    <source>
        <dbReference type="EMBL" id="MEV0710365.1"/>
    </source>
</evidence>
<accession>A0ABV3FY64</accession>
<dbReference type="EMBL" id="JBFAKC010000010">
    <property type="protein sequence ID" value="MEV0710365.1"/>
    <property type="molecule type" value="Genomic_DNA"/>
</dbReference>
<gene>
    <name evidence="2" type="ORF">AB0I48_22615</name>
</gene>
<proteinExistence type="predicted"/>
<organism evidence="2 3">
    <name type="scientific">Nocardia aurea</name>
    <dbReference type="NCBI Taxonomy" id="2144174"/>
    <lineage>
        <taxon>Bacteria</taxon>
        <taxon>Bacillati</taxon>
        <taxon>Actinomycetota</taxon>
        <taxon>Actinomycetes</taxon>
        <taxon>Mycobacteriales</taxon>
        <taxon>Nocardiaceae</taxon>
        <taxon>Nocardia</taxon>
    </lineage>
</organism>
<dbReference type="RefSeq" id="WP_357786216.1">
    <property type="nucleotide sequence ID" value="NZ_JBFAKC010000010.1"/>
</dbReference>